<evidence type="ECO:0000313" key="8">
    <source>
        <dbReference type="EMBL" id="KAF7279689.1"/>
    </source>
</evidence>
<dbReference type="PANTHER" id="PTHR10060">
    <property type="entry name" value="TATD FAMILY DEOXYRIBONUCLEASE"/>
    <property type="match status" value="1"/>
</dbReference>
<dbReference type="GO" id="GO:0005829">
    <property type="term" value="C:cytosol"/>
    <property type="evidence" value="ECO:0007669"/>
    <property type="project" value="TreeGrafter"/>
</dbReference>
<feature type="binding site" evidence="7">
    <location>
        <position position="152"/>
    </location>
    <ligand>
        <name>a divalent metal cation</name>
        <dbReference type="ChEBI" id="CHEBI:60240"/>
        <label>2</label>
    </ligand>
</feature>
<dbReference type="AlphaFoldDB" id="A0A834MIP0"/>
<dbReference type="CDD" id="cd01310">
    <property type="entry name" value="TatD_DNAse"/>
    <property type="match status" value="1"/>
</dbReference>
<accession>A0A834MIP0</accession>
<evidence type="ECO:0000256" key="5">
    <source>
        <dbReference type="ARBA" id="ARBA00039767"/>
    </source>
</evidence>
<dbReference type="PROSITE" id="PS01091">
    <property type="entry name" value="TATD_3"/>
    <property type="match status" value="1"/>
</dbReference>
<dbReference type="SUPFAM" id="SSF51556">
    <property type="entry name" value="Metallo-dependent hydrolases"/>
    <property type="match status" value="1"/>
</dbReference>
<keyword evidence="3 7" id="KW-0479">Metal-binding</keyword>
<dbReference type="EMBL" id="JAACXV010000346">
    <property type="protein sequence ID" value="KAF7279689.1"/>
    <property type="molecule type" value="Genomic_DNA"/>
</dbReference>
<evidence type="ECO:0000256" key="3">
    <source>
        <dbReference type="ARBA" id="ARBA00022723"/>
    </source>
</evidence>
<proteinExistence type="inferred from homology"/>
<feature type="binding site" evidence="7">
    <location>
        <position position="115"/>
    </location>
    <ligand>
        <name>a divalent metal cation</name>
        <dbReference type="ChEBI" id="CHEBI:60240"/>
        <label>1</label>
    </ligand>
</feature>
<organism evidence="8 9">
    <name type="scientific">Rhynchophorus ferrugineus</name>
    <name type="common">Red palm weevil</name>
    <name type="synonym">Curculio ferrugineus</name>
    <dbReference type="NCBI Taxonomy" id="354439"/>
    <lineage>
        <taxon>Eukaryota</taxon>
        <taxon>Metazoa</taxon>
        <taxon>Ecdysozoa</taxon>
        <taxon>Arthropoda</taxon>
        <taxon>Hexapoda</taxon>
        <taxon>Insecta</taxon>
        <taxon>Pterygota</taxon>
        <taxon>Neoptera</taxon>
        <taxon>Endopterygota</taxon>
        <taxon>Coleoptera</taxon>
        <taxon>Polyphaga</taxon>
        <taxon>Cucujiformia</taxon>
        <taxon>Curculionidae</taxon>
        <taxon>Dryophthorinae</taxon>
        <taxon>Rhynchophorus</taxon>
    </lineage>
</organism>
<evidence type="ECO:0000313" key="9">
    <source>
        <dbReference type="Proteomes" id="UP000625711"/>
    </source>
</evidence>
<keyword evidence="9" id="KW-1185">Reference proteome</keyword>
<dbReference type="InterPro" id="IPR050891">
    <property type="entry name" value="TatD-type_Hydrolase"/>
</dbReference>
<comment type="caution">
    <text evidence="8">The sequence shown here is derived from an EMBL/GenBank/DDBJ whole genome shotgun (WGS) entry which is preliminary data.</text>
</comment>
<evidence type="ECO:0000256" key="4">
    <source>
        <dbReference type="ARBA" id="ARBA00022801"/>
    </source>
</evidence>
<dbReference type="PIRSF" id="PIRSF005902">
    <property type="entry name" value="DNase_TatD"/>
    <property type="match status" value="1"/>
</dbReference>
<dbReference type="InterPro" id="IPR018228">
    <property type="entry name" value="DNase_TatD-rel_CS"/>
</dbReference>
<keyword evidence="2" id="KW-0540">Nuclease</keyword>
<gene>
    <name evidence="8" type="ORF">GWI33_006849</name>
</gene>
<dbReference type="GO" id="GO:0046872">
    <property type="term" value="F:metal ion binding"/>
    <property type="evidence" value="ECO:0007669"/>
    <property type="project" value="UniProtKB-KW"/>
</dbReference>
<reference evidence="8" key="1">
    <citation type="submission" date="2020-08" db="EMBL/GenBank/DDBJ databases">
        <title>Genome sequencing and assembly of the red palm weevil Rhynchophorus ferrugineus.</title>
        <authorList>
            <person name="Dias G.B."/>
            <person name="Bergman C.M."/>
            <person name="Manee M."/>
        </authorList>
    </citation>
    <scope>NUCLEOTIDE SEQUENCE</scope>
    <source>
        <strain evidence="8">AA-2017</strain>
        <tissue evidence="8">Whole larva</tissue>
    </source>
</reference>
<dbReference type="FunFam" id="3.20.20.140:FF:000040">
    <property type="entry name" value="Putative tatD related deoxyribonuclease"/>
    <property type="match status" value="1"/>
</dbReference>
<evidence type="ECO:0000256" key="6">
    <source>
        <dbReference type="ARBA" id="ARBA00045223"/>
    </source>
</evidence>
<dbReference type="Pfam" id="PF01026">
    <property type="entry name" value="TatD_DNase"/>
    <property type="match status" value="1"/>
</dbReference>
<name>A0A834MIP0_RHYFE</name>
<keyword evidence="4" id="KW-0378">Hydrolase</keyword>
<dbReference type="Proteomes" id="UP000625711">
    <property type="component" value="Unassembled WGS sequence"/>
</dbReference>
<protein>
    <recommendedName>
        <fullName evidence="5">Deoxyribonuclease TATDN1</fullName>
    </recommendedName>
</protein>
<dbReference type="GO" id="GO:0008296">
    <property type="term" value="F:3'-5'-DNA exonuclease activity"/>
    <property type="evidence" value="ECO:0007669"/>
    <property type="project" value="TreeGrafter"/>
</dbReference>
<dbReference type="Gene3D" id="3.20.20.140">
    <property type="entry name" value="Metal-dependent hydrolases"/>
    <property type="match status" value="1"/>
</dbReference>
<evidence type="ECO:0000256" key="7">
    <source>
        <dbReference type="PIRSR" id="PIRSR005902-1"/>
    </source>
</evidence>
<dbReference type="InterPro" id="IPR001130">
    <property type="entry name" value="TatD-like"/>
</dbReference>
<sequence>MGWIRKFIDIGANLTDPMFEGLYNGSKKHQPDLEHVLKRSFEFSLDKLIITAGNLDESRRAIQIARTDERLYATVGCHPTRCSEFESNGQDPVTYLEGLENLAKENRDKVVAIGECGLDYDRLNFCAKETQIKYFEQQLKLNESLKLPLFLHCRNAATDLYTILSNYNSTGVVHSFDGSIEDAKKFIALGYYIGLNGCSLKTEENLNTVKEIPSDKIMLETDCPWCEIRPTHAGYKYISEENKFPTVKKEKWKPDHMIKSRNEPMNIRQVLDVISAVKNEPIEKLGSQFYQNTINIFFK</sequence>
<evidence type="ECO:0000256" key="2">
    <source>
        <dbReference type="ARBA" id="ARBA00022722"/>
    </source>
</evidence>
<comment type="similarity">
    <text evidence="1">Belongs to the metallo-dependent hydrolases superfamily. TatD-type hydrolase family.</text>
</comment>
<feature type="binding site" evidence="7">
    <location>
        <position position="174"/>
    </location>
    <ligand>
        <name>a divalent metal cation</name>
        <dbReference type="ChEBI" id="CHEBI:60240"/>
        <label>2</label>
    </ligand>
</feature>
<dbReference type="PANTHER" id="PTHR10060:SF15">
    <property type="entry name" value="DEOXYRIBONUCLEASE TATDN1"/>
    <property type="match status" value="1"/>
</dbReference>
<dbReference type="InterPro" id="IPR032466">
    <property type="entry name" value="Metal_Hydrolase"/>
</dbReference>
<evidence type="ECO:0000256" key="1">
    <source>
        <dbReference type="ARBA" id="ARBA00009275"/>
    </source>
</evidence>
<dbReference type="OrthoDB" id="6079689at2759"/>
<comment type="function">
    <text evidence="6">Deoxyribonuclease which catalyzes (in vitro) the decatenation of kinetoplast DNA, which are circular DNA catenated to each other, producing linear DNA molecules. Plays an important role in chromosomal segregation and cell cycle progression during eye development probably via its DNA decatenation activity.</text>
</comment>
<feature type="binding site" evidence="7">
    <location>
        <position position="222"/>
    </location>
    <ligand>
        <name>a divalent metal cation</name>
        <dbReference type="ChEBI" id="CHEBI:60240"/>
        <label>1</label>
    </ligand>
</feature>